<evidence type="ECO:0000256" key="1">
    <source>
        <dbReference type="SAM" id="MobiDB-lite"/>
    </source>
</evidence>
<feature type="region of interest" description="Disordered" evidence="1">
    <location>
        <begin position="252"/>
        <end position="284"/>
    </location>
</feature>
<dbReference type="EMBL" id="CM008978">
    <property type="protein sequence ID" value="PNW70927.1"/>
    <property type="molecule type" value="Genomic_DNA"/>
</dbReference>
<organism evidence="3 4">
    <name type="scientific">Chlamydomonas reinhardtii</name>
    <name type="common">Chlamydomonas smithii</name>
    <dbReference type="NCBI Taxonomy" id="3055"/>
    <lineage>
        <taxon>Eukaryota</taxon>
        <taxon>Viridiplantae</taxon>
        <taxon>Chlorophyta</taxon>
        <taxon>core chlorophytes</taxon>
        <taxon>Chlorophyceae</taxon>
        <taxon>CS clade</taxon>
        <taxon>Chlamydomonadales</taxon>
        <taxon>Chlamydomonadaceae</taxon>
        <taxon>Chlamydomonas</taxon>
    </lineage>
</organism>
<reference evidence="3 4" key="1">
    <citation type="journal article" date="2007" name="Science">
        <title>The Chlamydomonas genome reveals the evolution of key animal and plant functions.</title>
        <authorList>
            <person name="Merchant S.S."/>
            <person name="Prochnik S.E."/>
            <person name="Vallon O."/>
            <person name="Harris E.H."/>
            <person name="Karpowicz S.J."/>
            <person name="Witman G.B."/>
            <person name="Terry A."/>
            <person name="Salamov A."/>
            <person name="Fritz-Laylin L.K."/>
            <person name="Marechal-Drouard L."/>
            <person name="Marshall W.F."/>
            <person name="Qu L.H."/>
            <person name="Nelson D.R."/>
            <person name="Sanderfoot A.A."/>
            <person name="Spalding M.H."/>
            <person name="Kapitonov V.V."/>
            <person name="Ren Q."/>
            <person name="Ferris P."/>
            <person name="Lindquist E."/>
            <person name="Shapiro H."/>
            <person name="Lucas S.M."/>
            <person name="Grimwood J."/>
            <person name="Schmutz J."/>
            <person name="Cardol P."/>
            <person name="Cerutti H."/>
            <person name="Chanfreau G."/>
            <person name="Chen C.L."/>
            <person name="Cognat V."/>
            <person name="Croft M.T."/>
            <person name="Dent R."/>
            <person name="Dutcher S."/>
            <person name="Fernandez E."/>
            <person name="Fukuzawa H."/>
            <person name="Gonzalez-Ballester D."/>
            <person name="Gonzalez-Halphen D."/>
            <person name="Hallmann A."/>
            <person name="Hanikenne M."/>
            <person name="Hippler M."/>
            <person name="Inwood W."/>
            <person name="Jabbari K."/>
            <person name="Kalanon M."/>
            <person name="Kuras R."/>
            <person name="Lefebvre P.A."/>
            <person name="Lemaire S.D."/>
            <person name="Lobanov A.V."/>
            <person name="Lohr M."/>
            <person name="Manuell A."/>
            <person name="Meier I."/>
            <person name="Mets L."/>
            <person name="Mittag M."/>
            <person name="Mittelmeier T."/>
            <person name="Moroney J.V."/>
            <person name="Moseley J."/>
            <person name="Napoli C."/>
            <person name="Nedelcu A.M."/>
            <person name="Niyogi K."/>
            <person name="Novoselov S.V."/>
            <person name="Paulsen I.T."/>
            <person name="Pazour G."/>
            <person name="Purton S."/>
            <person name="Ral J.P."/>
            <person name="Riano-Pachon D.M."/>
            <person name="Riekhof W."/>
            <person name="Rymarquis L."/>
            <person name="Schroda M."/>
            <person name="Stern D."/>
            <person name="Umen J."/>
            <person name="Willows R."/>
            <person name="Wilson N."/>
            <person name="Zimmer S.L."/>
            <person name="Allmer J."/>
            <person name="Balk J."/>
            <person name="Bisova K."/>
            <person name="Chen C.J."/>
            <person name="Elias M."/>
            <person name="Gendler K."/>
            <person name="Hauser C."/>
            <person name="Lamb M.R."/>
            <person name="Ledford H."/>
            <person name="Long J.C."/>
            <person name="Minagawa J."/>
            <person name="Page M.D."/>
            <person name="Pan J."/>
            <person name="Pootakham W."/>
            <person name="Roje S."/>
            <person name="Rose A."/>
            <person name="Stahlberg E."/>
            <person name="Terauchi A.M."/>
            <person name="Yang P."/>
            <person name="Ball S."/>
            <person name="Bowler C."/>
            <person name="Dieckmann C.L."/>
            <person name="Gladyshev V.N."/>
            <person name="Green P."/>
            <person name="Jorgensen R."/>
            <person name="Mayfield S."/>
            <person name="Mueller-Roeber B."/>
            <person name="Rajamani S."/>
            <person name="Sayre R.T."/>
            <person name="Brokstein P."/>
            <person name="Dubchak I."/>
            <person name="Goodstein D."/>
            <person name="Hornick L."/>
            <person name="Huang Y.W."/>
            <person name="Jhaveri J."/>
            <person name="Luo Y."/>
            <person name="Martinez D."/>
            <person name="Ngau W.C."/>
            <person name="Otillar B."/>
            <person name="Poliakov A."/>
            <person name="Porter A."/>
            <person name="Szajkowski L."/>
            <person name="Werner G."/>
            <person name="Zhou K."/>
            <person name="Grigoriev I.V."/>
            <person name="Rokhsar D.S."/>
            <person name="Grossman A.R."/>
        </authorList>
    </citation>
    <scope>NUCLEOTIDE SEQUENCE [LARGE SCALE GENOMIC DNA]</scope>
    <source>
        <strain evidence="4">CC-503</strain>
    </source>
</reference>
<gene>
    <name evidence="3" type="ORF">CHLRE_17g739350v5</name>
</gene>
<proteinExistence type="predicted"/>
<accession>A0A2K3CRM0</accession>
<feature type="transmembrane region" description="Helical" evidence="2">
    <location>
        <begin position="499"/>
        <end position="519"/>
    </location>
</feature>
<feature type="transmembrane region" description="Helical" evidence="2">
    <location>
        <begin position="569"/>
        <end position="590"/>
    </location>
</feature>
<feature type="transmembrane region" description="Helical" evidence="2">
    <location>
        <begin position="6"/>
        <end position="27"/>
    </location>
</feature>
<keyword evidence="2" id="KW-0812">Transmembrane</keyword>
<dbReference type="RefSeq" id="XP_042915070.1">
    <property type="nucleotide sequence ID" value="XM_043072611.1"/>
</dbReference>
<protein>
    <submittedName>
        <fullName evidence="3">Uncharacterized protein</fullName>
    </submittedName>
</protein>
<dbReference type="GeneID" id="66057152"/>
<feature type="region of interest" description="Disordered" evidence="1">
    <location>
        <begin position="401"/>
        <end position="489"/>
    </location>
</feature>
<dbReference type="KEGG" id="cre:CHLRE_17g739350v5"/>
<keyword evidence="4" id="KW-1185">Reference proteome</keyword>
<dbReference type="InParanoid" id="A0A2K3CRM0"/>
<feature type="compositionally biased region" description="Acidic residues" evidence="1">
    <location>
        <begin position="435"/>
        <end position="446"/>
    </location>
</feature>
<feature type="region of interest" description="Disordered" evidence="1">
    <location>
        <begin position="327"/>
        <end position="361"/>
    </location>
</feature>
<evidence type="ECO:0000313" key="3">
    <source>
        <dbReference type="EMBL" id="PNW70927.1"/>
    </source>
</evidence>
<feature type="transmembrane region" description="Helical" evidence="2">
    <location>
        <begin position="525"/>
        <end position="548"/>
    </location>
</feature>
<name>A0A2K3CRM0_CHLRE</name>
<evidence type="ECO:0000256" key="2">
    <source>
        <dbReference type="SAM" id="Phobius"/>
    </source>
</evidence>
<keyword evidence="2" id="KW-1133">Transmembrane helix</keyword>
<evidence type="ECO:0000313" key="4">
    <source>
        <dbReference type="Proteomes" id="UP000006906"/>
    </source>
</evidence>
<feature type="compositionally biased region" description="Acidic residues" evidence="1">
    <location>
        <begin position="349"/>
        <end position="358"/>
    </location>
</feature>
<dbReference type="OrthoDB" id="551924at2759"/>
<keyword evidence="2" id="KW-0472">Membrane</keyword>
<feature type="compositionally biased region" description="Low complexity" evidence="1">
    <location>
        <begin position="411"/>
        <end position="434"/>
    </location>
</feature>
<dbReference type="Proteomes" id="UP000006906">
    <property type="component" value="Chromosome 17"/>
</dbReference>
<dbReference type="AlphaFoldDB" id="A0A2K3CRM0"/>
<sequence>MARVYRSIITGLSLLLGLCVVCSVLLLEPKPFLHRWLPSISHGRGGCPLASSEKAFRSDSHLLGRLFSGPGLIQLTEGRESYEEVLTQLPQYRALVVVTAGRGTPTRRAEAQPYISLAATPTSPSTSPLAALALPLRLMNTGAAAVEAALGRRLYPITLDTFTRPAGAAGPYAVYDVSAGRLLLDAGMAAAVWGGGSSSVISGTSGTSGSSSTLPQTAFLTEQLASRVFGQLAADVAPRANAATAAATAGASATAATGGATAGGADGSRQPRRRLSQAAAGVGVDVVGDGDGGFLLSERNGDEDVEEEEREAAAYAGVAEPELGAAAGQAAGQGQGQGQGAAHAQLLGEGEEEGEEEGGAQQRAFEELDDGDVAAQESAAAAAATAMQQRQHVAHKVDTYVGQKQRRPDATADPAATAGGAGATAGESAANAADDAVETAEAEAEAADANSVDDRFTGRQSARLGATDAVVEDAEEEQQQQWDAAEGGVSGGAGTGASAAAAAAAAAVAAAVAAALPAAFSAAPPLWFCVLCPSVLGLVAPLAINMILNQVAGALCTQLHLTDDQCFDVLLGALAAGFVLSLASAIPIFFVCRLPECANRNVTAALRALRGAVPL</sequence>
<dbReference type="Gramene" id="PNW70927">
    <property type="protein sequence ID" value="PNW70927"/>
    <property type="gene ID" value="CHLRE_17g739350v5"/>
</dbReference>